<organism evidence="3 4">
    <name type="scientific">Actinoplanes philippinensis</name>
    <dbReference type="NCBI Taxonomy" id="35752"/>
    <lineage>
        <taxon>Bacteria</taxon>
        <taxon>Bacillati</taxon>
        <taxon>Actinomycetota</taxon>
        <taxon>Actinomycetes</taxon>
        <taxon>Micromonosporales</taxon>
        <taxon>Micromonosporaceae</taxon>
        <taxon>Actinoplanes</taxon>
    </lineage>
</organism>
<proteinExistence type="predicted"/>
<protein>
    <submittedName>
        <fullName evidence="3">Uncharacterized protein</fullName>
    </submittedName>
</protein>
<dbReference type="Proteomes" id="UP000199645">
    <property type="component" value="Unassembled WGS sequence"/>
</dbReference>
<name>A0A1I1ZK21_9ACTN</name>
<evidence type="ECO:0000313" key="4">
    <source>
        <dbReference type="Proteomes" id="UP000199645"/>
    </source>
</evidence>
<evidence type="ECO:0000256" key="2">
    <source>
        <dbReference type="SAM" id="SignalP"/>
    </source>
</evidence>
<gene>
    <name evidence="3" type="ORF">SAMN05421541_101134</name>
</gene>
<feature type="chain" id="PRO_5011658355" evidence="2">
    <location>
        <begin position="24"/>
        <end position="219"/>
    </location>
</feature>
<accession>A0A1I1ZK21</accession>
<keyword evidence="4" id="KW-1185">Reference proteome</keyword>
<reference evidence="3 4" key="1">
    <citation type="submission" date="2016-10" db="EMBL/GenBank/DDBJ databases">
        <authorList>
            <person name="de Groot N.N."/>
        </authorList>
    </citation>
    <scope>NUCLEOTIDE SEQUENCE [LARGE SCALE GENOMIC DNA]</scope>
    <source>
        <strain evidence="3 4">DSM 43019</strain>
    </source>
</reference>
<sequence length="219" mass="21894">MKAGLAAAAVVLGAGVAPLPANADGPGYGGNADALTVIWEVNAQRRGLAVYAVGFRGGSSVRVRIGSDAERTVIADQYGAVDLLFIATIATSTSKVKGTWKLAAVTTPLTGTPAPSGSASTPSGGPSAPAGASTDGGVAAVSAATGASVLVSGHTPAGELRTLIGAVPPEMTDRGAAELIPWVVALAGSLMAGLWLRRRYAFAVSGNVRRYRHPGRHRA</sequence>
<evidence type="ECO:0000313" key="3">
    <source>
        <dbReference type="EMBL" id="SFE31708.1"/>
    </source>
</evidence>
<dbReference type="EMBL" id="FONV01000001">
    <property type="protein sequence ID" value="SFE31708.1"/>
    <property type="molecule type" value="Genomic_DNA"/>
</dbReference>
<dbReference type="AlphaFoldDB" id="A0A1I1ZK21"/>
<evidence type="ECO:0000256" key="1">
    <source>
        <dbReference type="SAM" id="MobiDB-lite"/>
    </source>
</evidence>
<keyword evidence="2" id="KW-0732">Signal</keyword>
<feature type="region of interest" description="Disordered" evidence="1">
    <location>
        <begin position="111"/>
        <end position="136"/>
    </location>
</feature>
<feature type="signal peptide" evidence="2">
    <location>
        <begin position="1"/>
        <end position="23"/>
    </location>
</feature>
<dbReference type="STRING" id="35752.SAMN05421541_101134"/>